<evidence type="ECO:0000313" key="2">
    <source>
        <dbReference type="Proteomes" id="UP001596026"/>
    </source>
</evidence>
<keyword evidence="2" id="KW-1185">Reference proteome</keyword>
<protein>
    <submittedName>
        <fullName evidence="1">Addiction module antitoxin</fullName>
    </submittedName>
</protein>
<organism evidence="1 2">
    <name type="scientific">Enterococcus eurekensis</name>
    <dbReference type="NCBI Taxonomy" id="1159753"/>
    <lineage>
        <taxon>Bacteria</taxon>
        <taxon>Bacillati</taxon>
        <taxon>Bacillota</taxon>
        <taxon>Bacilli</taxon>
        <taxon>Lactobacillales</taxon>
        <taxon>Enterococcaceae</taxon>
        <taxon>Enterococcus</taxon>
    </lineage>
</organism>
<dbReference type="Gene3D" id="2.10.260.10">
    <property type="match status" value="1"/>
</dbReference>
<reference evidence="2" key="1">
    <citation type="journal article" date="2019" name="Int. J. Syst. Evol. Microbiol.">
        <title>The Global Catalogue of Microorganisms (GCM) 10K type strain sequencing project: providing services to taxonomists for standard genome sequencing and annotation.</title>
        <authorList>
            <consortium name="The Broad Institute Genomics Platform"/>
            <consortium name="The Broad Institute Genome Sequencing Center for Infectious Disease"/>
            <person name="Wu L."/>
            <person name="Ma J."/>
        </authorList>
    </citation>
    <scope>NUCLEOTIDE SEQUENCE [LARGE SCALE GENOMIC DNA]</scope>
    <source>
        <strain evidence="2">CGMCC 1.19061</strain>
    </source>
</reference>
<proteinExistence type="predicted"/>
<dbReference type="EMBL" id="JBHSGT010000041">
    <property type="protein sequence ID" value="MFC4710243.1"/>
    <property type="molecule type" value="Genomic_DNA"/>
</dbReference>
<dbReference type="NCBIfam" id="TIGR02609">
    <property type="entry name" value="doc_partner"/>
    <property type="match status" value="1"/>
</dbReference>
<comment type="caution">
    <text evidence="1">The sequence shown here is derived from an EMBL/GenBank/DDBJ whole genome shotgun (WGS) entry which is preliminary data.</text>
</comment>
<dbReference type="RefSeq" id="WP_379964972.1">
    <property type="nucleotide sequence ID" value="NZ_JBHSGT010000041.1"/>
</dbReference>
<dbReference type="InterPro" id="IPR037914">
    <property type="entry name" value="SpoVT-AbrB_sf"/>
</dbReference>
<dbReference type="InterPro" id="IPR013432">
    <property type="entry name" value="Doc_partner"/>
</dbReference>
<name>A0ABV9M4Y2_9ENTE</name>
<dbReference type="SUPFAM" id="SSF89447">
    <property type="entry name" value="AbrB/MazE/MraZ-like"/>
    <property type="match status" value="1"/>
</dbReference>
<sequence>MSIQERKIRKSGNSIILTLSKEFLEKLGIKENDMVYVDETKLAQAIQKKEKKTPQDLEVEKLMEESFLKYEETYRELANH</sequence>
<accession>A0ABV9M4Y2</accession>
<gene>
    <name evidence="1" type="ORF">ACFO3L_06325</name>
</gene>
<evidence type="ECO:0000313" key="1">
    <source>
        <dbReference type="EMBL" id="MFC4710243.1"/>
    </source>
</evidence>
<dbReference type="Proteomes" id="UP001596026">
    <property type="component" value="Unassembled WGS sequence"/>
</dbReference>